<dbReference type="PRINTS" id="PR01021">
    <property type="entry name" value="OMPADOMAIN"/>
</dbReference>
<evidence type="ECO:0000256" key="1">
    <source>
        <dbReference type="ARBA" id="ARBA00004442"/>
    </source>
</evidence>
<evidence type="ECO:0000313" key="7">
    <source>
        <dbReference type="EMBL" id="MFN2975980.1"/>
    </source>
</evidence>
<evidence type="ECO:0000259" key="6">
    <source>
        <dbReference type="PROSITE" id="PS51123"/>
    </source>
</evidence>
<dbReference type="Pfam" id="PF00691">
    <property type="entry name" value="OmpA"/>
    <property type="match status" value="1"/>
</dbReference>
<keyword evidence="3" id="KW-0998">Cell outer membrane</keyword>
<dbReference type="SUPFAM" id="SSF103088">
    <property type="entry name" value="OmpA-like"/>
    <property type="match status" value="1"/>
</dbReference>
<dbReference type="EMBL" id="JBJYXY010000001">
    <property type="protein sequence ID" value="MFN2975980.1"/>
    <property type="molecule type" value="Genomic_DNA"/>
</dbReference>
<comment type="caution">
    <text evidence="7">The sequence shown here is derived from an EMBL/GenBank/DDBJ whole genome shotgun (WGS) entry which is preliminary data.</text>
</comment>
<dbReference type="Gene3D" id="3.30.1330.60">
    <property type="entry name" value="OmpA-like domain"/>
    <property type="match status" value="1"/>
</dbReference>
<keyword evidence="2 4" id="KW-0472">Membrane</keyword>
<dbReference type="RefSeq" id="WP_344688038.1">
    <property type="nucleotide sequence ID" value="NZ_BAABBH010000001.1"/>
</dbReference>
<dbReference type="Proteomes" id="UP001634747">
    <property type="component" value="Unassembled WGS sequence"/>
</dbReference>
<accession>A0ABW9KJM1</accession>
<dbReference type="CDD" id="cd07185">
    <property type="entry name" value="OmpA_C-like"/>
    <property type="match status" value="1"/>
</dbReference>
<dbReference type="InterPro" id="IPR006665">
    <property type="entry name" value="OmpA-like"/>
</dbReference>
<evidence type="ECO:0000256" key="4">
    <source>
        <dbReference type="PROSITE-ProRule" id="PRU00473"/>
    </source>
</evidence>
<evidence type="ECO:0000256" key="5">
    <source>
        <dbReference type="SAM" id="MobiDB-lite"/>
    </source>
</evidence>
<reference evidence="7 8" key="1">
    <citation type="submission" date="2024-12" db="EMBL/GenBank/DDBJ databases">
        <authorList>
            <person name="Lee Y."/>
        </authorList>
    </citation>
    <scope>NUCLEOTIDE SEQUENCE [LARGE SCALE GENOMIC DNA]</scope>
    <source>
        <strain evidence="7 8">03SUJ4</strain>
    </source>
</reference>
<name>A0ABW9KJM1_9BACT</name>
<evidence type="ECO:0000313" key="8">
    <source>
        <dbReference type="Proteomes" id="UP001634747"/>
    </source>
</evidence>
<dbReference type="InterPro" id="IPR006664">
    <property type="entry name" value="OMP_bac"/>
</dbReference>
<feature type="region of interest" description="Disordered" evidence="5">
    <location>
        <begin position="1"/>
        <end position="51"/>
    </location>
</feature>
<organism evidence="7 8">
    <name type="scientific">Terriglobus aquaticus</name>
    <dbReference type="NCBI Taxonomy" id="940139"/>
    <lineage>
        <taxon>Bacteria</taxon>
        <taxon>Pseudomonadati</taxon>
        <taxon>Acidobacteriota</taxon>
        <taxon>Terriglobia</taxon>
        <taxon>Terriglobales</taxon>
        <taxon>Acidobacteriaceae</taxon>
        <taxon>Terriglobus</taxon>
    </lineage>
</organism>
<dbReference type="PROSITE" id="PS51123">
    <property type="entry name" value="OMPA_2"/>
    <property type="match status" value="1"/>
</dbReference>
<proteinExistence type="predicted"/>
<evidence type="ECO:0000256" key="2">
    <source>
        <dbReference type="ARBA" id="ARBA00023136"/>
    </source>
</evidence>
<evidence type="ECO:0000256" key="3">
    <source>
        <dbReference type="ARBA" id="ARBA00023237"/>
    </source>
</evidence>
<feature type="domain" description="OmpA-like" evidence="6">
    <location>
        <begin position="278"/>
        <end position="393"/>
    </location>
</feature>
<dbReference type="PANTHER" id="PTHR30329:SF21">
    <property type="entry name" value="LIPOPROTEIN YIAD-RELATED"/>
    <property type="match status" value="1"/>
</dbReference>
<sequence>MRDAESVPVTVEPVALSSPVAGTEQSDATTAAFPAWQSSSASPNPAPPRSGMLVVTAIDDPQGDYESMKQIRSIDAKGITLAYHGAKPTEKGQDITDLERLVLAQDLDKAHDYAQLFSRNQPQSIPGTTAITVSREVFTDLSQNRSSAFTFQPEGIRGAISNMVNVLSGFGVSSEHLGGDAELNKVSKVQCTLHREGSALVAFPVLLDDQPTTLPALRAGCSTDDGPAEFYILNQPNYPLMLAWKFGAGSQLQVTKISYPPTAKAADDLPSSHIEQQLKENKKVEIYGIYFDFGSDHLKPESEPVLREIGAVLAAHPDWKLKVSGHTDNIGGDDYNLDLSTRRSAAVKAELVSKYHVPAAALDTSGFGAAQPIDTNATLAGRARNRRVELVRE</sequence>
<keyword evidence="8" id="KW-1185">Reference proteome</keyword>
<dbReference type="PANTHER" id="PTHR30329">
    <property type="entry name" value="STATOR ELEMENT OF FLAGELLAR MOTOR COMPLEX"/>
    <property type="match status" value="1"/>
</dbReference>
<comment type="subcellular location">
    <subcellularLocation>
        <location evidence="1">Cell outer membrane</location>
    </subcellularLocation>
</comment>
<dbReference type="InterPro" id="IPR036737">
    <property type="entry name" value="OmpA-like_sf"/>
</dbReference>
<protein>
    <submittedName>
        <fullName evidence="7">OmpA family protein</fullName>
    </submittedName>
</protein>
<gene>
    <name evidence="7" type="ORF">ACK2TP_09415</name>
</gene>
<feature type="compositionally biased region" description="Low complexity" evidence="5">
    <location>
        <begin position="34"/>
        <end position="43"/>
    </location>
</feature>
<dbReference type="InterPro" id="IPR050330">
    <property type="entry name" value="Bact_OuterMem_StrucFunc"/>
</dbReference>